<dbReference type="Proteomes" id="UP000054567">
    <property type="component" value="Unassembled WGS sequence"/>
</dbReference>
<reference evidence="3" key="3">
    <citation type="journal article" date="2010" name="Genome Res.">
        <title>Population genomic sequencing of Coccidioides fungi reveals recent hybridization and transposon control.</title>
        <authorList>
            <person name="Neafsey D.E."/>
            <person name="Barker B.M."/>
            <person name="Sharpton T.J."/>
            <person name="Stajich J.E."/>
            <person name="Park D.J."/>
            <person name="Whiston E."/>
            <person name="Hung C.-Y."/>
            <person name="McMahan C."/>
            <person name="White J."/>
            <person name="Sykes S."/>
            <person name="Heiman D."/>
            <person name="Young S."/>
            <person name="Zeng Q."/>
            <person name="Abouelleil A."/>
            <person name="Aftuck L."/>
            <person name="Bessette D."/>
            <person name="Brown A."/>
            <person name="FitzGerald M."/>
            <person name="Lui A."/>
            <person name="Macdonald J.P."/>
            <person name="Priest M."/>
            <person name="Orbach M.J."/>
            <person name="Galgiani J.N."/>
            <person name="Kirkland T.N."/>
            <person name="Cole G.T."/>
            <person name="Birren B.W."/>
            <person name="Henn M.R."/>
            <person name="Taylor J.W."/>
            <person name="Rounsley S.D."/>
        </authorList>
    </citation>
    <scope>NUCLEOTIDE SEQUENCE [LARGE SCALE GENOMIC DNA]</scope>
    <source>
        <strain evidence="3">RMSCC 3488</strain>
    </source>
</reference>
<gene>
    <name evidence="2" type="ORF">CPAG_00819</name>
</gene>
<reference evidence="2 3" key="1">
    <citation type="submission" date="2007-06" db="EMBL/GenBank/DDBJ databases">
        <title>The Genome Sequence of Coccidioides posadasii RMSCC_3488.</title>
        <authorList>
            <consortium name="Coccidioides Genome Resources Consortium"/>
            <consortium name="The Broad Institute Genome Sequencing Platform"/>
            <person name="Henn M.R."/>
            <person name="Sykes S."/>
            <person name="Young S."/>
            <person name="Jaffe D."/>
            <person name="Berlin A."/>
            <person name="Alvarez P."/>
            <person name="Butler J."/>
            <person name="Gnerre S."/>
            <person name="Grabherr M."/>
            <person name="Mauceli E."/>
            <person name="Brockman W."/>
            <person name="Kodira C."/>
            <person name="Alvarado L."/>
            <person name="Zeng Q."/>
            <person name="Crawford M."/>
            <person name="Antoine C."/>
            <person name="Devon K."/>
            <person name="Galgiani J."/>
            <person name="Orsborn K."/>
            <person name="Lewis M.L."/>
            <person name="Nusbaum C."/>
            <person name="Galagan J."/>
            <person name="Birren B."/>
        </authorList>
    </citation>
    <scope>NUCLEOTIDE SEQUENCE [LARGE SCALE GENOMIC DNA]</scope>
    <source>
        <strain evidence="2 3">RMSCC 3488</strain>
    </source>
</reference>
<reference evidence="3" key="2">
    <citation type="journal article" date="2009" name="Genome Res.">
        <title>Comparative genomic analyses of the human fungal pathogens Coccidioides and their relatives.</title>
        <authorList>
            <person name="Sharpton T.J."/>
            <person name="Stajich J.E."/>
            <person name="Rounsley S.D."/>
            <person name="Gardner M.J."/>
            <person name="Wortman J.R."/>
            <person name="Jordar V.S."/>
            <person name="Maiti R."/>
            <person name="Kodira C.D."/>
            <person name="Neafsey D.E."/>
            <person name="Zeng Q."/>
            <person name="Hung C.-Y."/>
            <person name="McMahan C."/>
            <person name="Muszewska A."/>
            <person name="Grynberg M."/>
            <person name="Mandel M.A."/>
            <person name="Kellner E.M."/>
            <person name="Barker B.M."/>
            <person name="Galgiani J.N."/>
            <person name="Orbach M.J."/>
            <person name="Kirkland T.N."/>
            <person name="Cole G.T."/>
            <person name="Henn M.R."/>
            <person name="Birren B.W."/>
            <person name="Taylor J.W."/>
        </authorList>
    </citation>
    <scope>NUCLEOTIDE SEQUENCE [LARGE SCALE GENOMIC DNA]</scope>
    <source>
        <strain evidence="3">RMSCC 3488</strain>
    </source>
</reference>
<name>A0A0J6HZP8_COCPO</name>
<evidence type="ECO:0000313" key="3">
    <source>
        <dbReference type="Proteomes" id="UP000054567"/>
    </source>
</evidence>
<feature type="compositionally biased region" description="Basic and acidic residues" evidence="1">
    <location>
        <begin position="51"/>
        <end position="74"/>
    </location>
</feature>
<evidence type="ECO:0000256" key="1">
    <source>
        <dbReference type="SAM" id="MobiDB-lite"/>
    </source>
</evidence>
<protein>
    <submittedName>
        <fullName evidence="2">Uncharacterized protein</fullName>
    </submittedName>
</protein>
<accession>A0A0J6HZP8</accession>
<dbReference type="VEuPathDB" id="FungiDB:CPAG_00819"/>
<proteinExistence type="predicted"/>
<dbReference type="EMBL" id="DS268109">
    <property type="protein sequence ID" value="KMM64467.1"/>
    <property type="molecule type" value="Genomic_DNA"/>
</dbReference>
<organism evidence="2 3">
    <name type="scientific">Coccidioides posadasii RMSCC 3488</name>
    <dbReference type="NCBI Taxonomy" id="454284"/>
    <lineage>
        <taxon>Eukaryota</taxon>
        <taxon>Fungi</taxon>
        <taxon>Dikarya</taxon>
        <taxon>Ascomycota</taxon>
        <taxon>Pezizomycotina</taxon>
        <taxon>Eurotiomycetes</taxon>
        <taxon>Eurotiomycetidae</taxon>
        <taxon>Onygenales</taxon>
        <taxon>Onygenaceae</taxon>
        <taxon>Coccidioides</taxon>
    </lineage>
</organism>
<feature type="region of interest" description="Disordered" evidence="1">
    <location>
        <begin position="45"/>
        <end position="116"/>
    </location>
</feature>
<evidence type="ECO:0000313" key="2">
    <source>
        <dbReference type="EMBL" id="KMM64467.1"/>
    </source>
</evidence>
<dbReference type="AlphaFoldDB" id="A0A0J6HZP8"/>
<sequence length="116" mass="13284">MDGNILTHSLLTKKTEALARRLTVSVSCKTDGTRRGWRWTGRTARVSGRIGEWRSHDGDGEREREERSKQDQYQHRHQHQGQDEDEETITHRHQAHGGNPKPGLSEPDPTVSPLEK</sequence>